<comment type="caution">
    <text evidence="1">The sequence shown here is derived from an EMBL/GenBank/DDBJ whole genome shotgun (WGS) entry which is preliminary data.</text>
</comment>
<evidence type="ECO:0000313" key="1">
    <source>
        <dbReference type="EMBL" id="CAH1999613.1"/>
    </source>
</evidence>
<accession>A0A9P0LJ60</accession>
<dbReference type="Proteomes" id="UP001152888">
    <property type="component" value="Unassembled WGS sequence"/>
</dbReference>
<dbReference type="OrthoDB" id="8196774at2759"/>
<keyword evidence="2" id="KW-1185">Reference proteome</keyword>
<sequence>MYFSFHTYFQVERKIRLEMLQTLHRASLKTVYRLPTLGKSFSLKILLALPLCKDLVPPSVIPMTSQNSMNLKVSKLSLSKSRESIMKTNLKLHPIRDFALTMTFPHLEG</sequence>
<evidence type="ECO:0000313" key="2">
    <source>
        <dbReference type="Proteomes" id="UP001152888"/>
    </source>
</evidence>
<dbReference type="AlphaFoldDB" id="A0A9P0LJ60"/>
<name>A0A9P0LJ60_ACAOB</name>
<reference evidence="1" key="1">
    <citation type="submission" date="2022-03" db="EMBL/GenBank/DDBJ databases">
        <authorList>
            <person name="Sayadi A."/>
        </authorList>
    </citation>
    <scope>NUCLEOTIDE SEQUENCE</scope>
</reference>
<organism evidence="1 2">
    <name type="scientific">Acanthoscelides obtectus</name>
    <name type="common">Bean weevil</name>
    <name type="synonym">Bruchus obtectus</name>
    <dbReference type="NCBI Taxonomy" id="200917"/>
    <lineage>
        <taxon>Eukaryota</taxon>
        <taxon>Metazoa</taxon>
        <taxon>Ecdysozoa</taxon>
        <taxon>Arthropoda</taxon>
        <taxon>Hexapoda</taxon>
        <taxon>Insecta</taxon>
        <taxon>Pterygota</taxon>
        <taxon>Neoptera</taxon>
        <taxon>Endopterygota</taxon>
        <taxon>Coleoptera</taxon>
        <taxon>Polyphaga</taxon>
        <taxon>Cucujiformia</taxon>
        <taxon>Chrysomeloidea</taxon>
        <taxon>Chrysomelidae</taxon>
        <taxon>Bruchinae</taxon>
        <taxon>Bruchini</taxon>
        <taxon>Acanthoscelides</taxon>
    </lineage>
</organism>
<dbReference type="EMBL" id="CAKOFQ010007374">
    <property type="protein sequence ID" value="CAH1999613.1"/>
    <property type="molecule type" value="Genomic_DNA"/>
</dbReference>
<protein>
    <submittedName>
        <fullName evidence="1">Uncharacterized protein</fullName>
    </submittedName>
</protein>
<gene>
    <name evidence="1" type="ORF">ACAOBT_LOCUS25087</name>
</gene>
<proteinExistence type="predicted"/>